<reference evidence="2 3" key="1">
    <citation type="submission" date="2019-05" db="EMBL/GenBank/DDBJ databases">
        <title>Another draft genome of Portunus trituberculatus and its Hox gene families provides insights of decapod evolution.</title>
        <authorList>
            <person name="Jeong J.-H."/>
            <person name="Song I."/>
            <person name="Kim S."/>
            <person name="Choi T."/>
            <person name="Kim D."/>
            <person name="Ryu S."/>
            <person name="Kim W."/>
        </authorList>
    </citation>
    <scope>NUCLEOTIDE SEQUENCE [LARGE SCALE GENOMIC DNA]</scope>
    <source>
        <tissue evidence="2">Muscle</tissue>
    </source>
</reference>
<keyword evidence="1" id="KW-0812">Transmembrane</keyword>
<dbReference type="EMBL" id="VSRR010007235">
    <property type="protein sequence ID" value="MPC46492.1"/>
    <property type="molecule type" value="Genomic_DNA"/>
</dbReference>
<gene>
    <name evidence="2" type="ORF">E2C01_040212</name>
</gene>
<accession>A0A5B7FJ32</accession>
<dbReference type="AlphaFoldDB" id="A0A5B7FJ32"/>
<name>A0A5B7FJ32_PORTR</name>
<feature type="transmembrane region" description="Helical" evidence="1">
    <location>
        <begin position="20"/>
        <end position="40"/>
    </location>
</feature>
<keyword evidence="1" id="KW-1133">Transmembrane helix</keyword>
<proteinExistence type="predicted"/>
<keyword evidence="1" id="KW-0472">Membrane</keyword>
<evidence type="ECO:0000256" key="1">
    <source>
        <dbReference type="SAM" id="Phobius"/>
    </source>
</evidence>
<evidence type="ECO:0000313" key="2">
    <source>
        <dbReference type="EMBL" id="MPC46492.1"/>
    </source>
</evidence>
<comment type="caution">
    <text evidence="2">The sequence shown here is derived from an EMBL/GenBank/DDBJ whole genome shotgun (WGS) entry which is preliminary data.</text>
</comment>
<protein>
    <submittedName>
        <fullName evidence="2">Uncharacterized protein</fullName>
    </submittedName>
</protein>
<keyword evidence="3" id="KW-1185">Reference proteome</keyword>
<organism evidence="2 3">
    <name type="scientific">Portunus trituberculatus</name>
    <name type="common">Swimming crab</name>
    <name type="synonym">Neptunus trituberculatus</name>
    <dbReference type="NCBI Taxonomy" id="210409"/>
    <lineage>
        <taxon>Eukaryota</taxon>
        <taxon>Metazoa</taxon>
        <taxon>Ecdysozoa</taxon>
        <taxon>Arthropoda</taxon>
        <taxon>Crustacea</taxon>
        <taxon>Multicrustacea</taxon>
        <taxon>Malacostraca</taxon>
        <taxon>Eumalacostraca</taxon>
        <taxon>Eucarida</taxon>
        <taxon>Decapoda</taxon>
        <taxon>Pleocyemata</taxon>
        <taxon>Brachyura</taxon>
        <taxon>Eubrachyura</taxon>
        <taxon>Portunoidea</taxon>
        <taxon>Portunidae</taxon>
        <taxon>Portuninae</taxon>
        <taxon>Portunus</taxon>
    </lineage>
</organism>
<evidence type="ECO:0000313" key="3">
    <source>
        <dbReference type="Proteomes" id="UP000324222"/>
    </source>
</evidence>
<dbReference type="Proteomes" id="UP000324222">
    <property type="component" value="Unassembled WGS sequence"/>
</dbReference>
<sequence>MELGSFKHTGTASCRPGGLLQLPSFLMFLCSYIRVAFHYLDKNMMKKNDYEYDMSTVGLYSNGVVAKLDKGYKKIRTDPVDSYKDGAGTKGANI</sequence>